<comment type="subunit">
    <text evidence="7">Associated with the spliceosome.</text>
</comment>
<evidence type="ECO:0000313" key="10">
    <source>
        <dbReference type="WBParaSite" id="SMUV_0000175101-mRNA-1"/>
    </source>
</evidence>
<sequence>MANASQIPASELIKGGIGLGDVQESRKTKDEYRKQKDLEEERKLGIAPAMVDVETGRDINPHIPEFIAKNPWYVPSSGPTLKHQRPHPERQVKMSAVDEWYKRGPTNKVATKYRKVIFIIILNLHFILSVMW</sequence>
<proteinExistence type="inferred from homology"/>
<comment type="subcellular location">
    <subcellularLocation>
        <location evidence="1 7">Nucleus</location>
    </subcellularLocation>
</comment>
<evidence type="ECO:0000256" key="8">
    <source>
        <dbReference type="SAM" id="MobiDB-lite"/>
    </source>
</evidence>
<feature type="compositionally biased region" description="Basic and acidic residues" evidence="8">
    <location>
        <begin position="23"/>
        <end position="37"/>
    </location>
</feature>
<reference evidence="10" key="1">
    <citation type="submission" date="2017-02" db="UniProtKB">
        <authorList>
            <consortium name="WormBaseParasite"/>
        </authorList>
    </citation>
    <scope>IDENTIFICATION</scope>
</reference>
<dbReference type="GO" id="GO:0030628">
    <property type="term" value="F:pre-mRNA 3'-splice site binding"/>
    <property type="evidence" value="ECO:0007669"/>
    <property type="project" value="UniProtKB-UniRule"/>
</dbReference>
<dbReference type="InterPro" id="IPR039974">
    <property type="entry name" value="Splicing_factor_SLU7"/>
</dbReference>
<name>A0A0N5AC75_9BILA</name>
<keyword evidence="5 7" id="KW-0508">mRNA splicing</keyword>
<dbReference type="GO" id="GO:0000398">
    <property type="term" value="P:mRNA splicing, via spliceosome"/>
    <property type="evidence" value="ECO:0007669"/>
    <property type="project" value="UniProtKB-UniRule"/>
</dbReference>
<dbReference type="GO" id="GO:0005681">
    <property type="term" value="C:spliceosomal complex"/>
    <property type="evidence" value="ECO:0007669"/>
    <property type="project" value="UniProtKB-UniRule"/>
</dbReference>
<feature type="region of interest" description="Disordered" evidence="8">
    <location>
        <begin position="1"/>
        <end position="37"/>
    </location>
</feature>
<organism evidence="9 10">
    <name type="scientific">Syphacia muris</name>
    <dbReference type="NCBI Taxonomy" id="451379"/>
    <lineage>
        <taxon>Eukaryota</taxon>
        <taxon>Metazoa</taxon>
        <taxon>Ecdysozoa</taxon>
        <taxon>Nematoda</taxon>
        <taxon>Chromadorea</taxon>
        <taxon>Rhabditida</taxon>
        <taxon>Spirurina</taxon>
        <taxon>Oxyuridomorpha</taxon>
        <taxon>Oxyuroidea</taxon>
        <taxon>Oxyuridae</taxon>
        <taxon>Syphacia</taxon>
    </lineage>
</organism>
<evidence type="ECO:0000256" key="1">
    <source>
        <dbReference type="ARBA" id="ARBA00004123"/>
    </source>
</evidence>
<comment type="similarity">
    <text evidence="2 7">Belongs to the SLU7 family.</text>
</comment>
<evidence type="ECO:0000256" key="5">
    <source>
        <dbReference type="ARBA" id="ARBA00023187"/>
    </source>
</evidence>
<evidence type="ECO:0000256" key="2">
    <source>
        <dbReference type="ARBA" id="ARBA00007203"/>
    </source>
</evidence>
<evidence type="ECO:0000256" key="7">
    <source>
        <dbReference type="RuleBase" id="RU367071"/>
    </source>
</evidence>
<evidence type="ECO:0000256" key="4">
    <source>
        <dbReference type="ARBA" id="ARBA00022728"/>
    </source>
</evidence>
<dbReference type="PANTHER" id="PTHR12942:SF2">
    <property type="entry name" value="PRE-MRNA-SPLICING FACTOR SLU7"/>
    <property type="match status" value="1"/>
</dbReference>
<dbReference type="STRING" id="451379.A0A0N5AC75"/>
<keyword evidence="4 7" id="KW-0747">Spliceosome</keyword>
<keyword evidence="9" id="KW-1185">Reference proteome</keyword>
<evidence type="ECO:0000313" key="9">
    <source>
        <dbReference type="Proteomes" id="UP000046393"/>
    </source>
</evidence>
<dbReference type="Proteomes" id="UP000046393">
    <property type="component" value="Unplaced"/>
</dbReference>
<evidence type="ECO:0000256" key="6">
    <source>
        <dbReference type="ARBA" id="ARBA00023242"/>
    </source>
</evidence>
<keyword evidence="6 7" id="KW-0539">Nucleus</keyword>
<keyword evidence="3 7" id="KW-0507">mRNA processing</keyword>
<dbReference type="AlphaFoldDB" id="A0A0N5AC75"/>
<accession>A0A0N5AC75</accession>
<dbReference type="WBParaSite" id="SMUV_0000175101-mRNA-1">
    <property type="protein sequence ID" value="SMUV_0000175101-mRNA-1"/>
    <property type="gene ID" value="SMUV_0000175101"/>
</dbReference>
<dbReference type="PANTHER" id="PTHR12942">
    <property type="entry name" value="STEP II SPLICING FACTOR SLU7"/>
    <property type="match status" value="1"/>
</dbReference>
<comment type="function">
    <text evidence="7">Involved in pre-mRNA splicing.</text>
</comment>
<evidence type="ECO:0000256" key="3">
    <source>
        <dbReference type="ARBA" id="ARBA00022664"/>
    </source>
</evidence>
<protein>
    <recommendedName>
        <fullName evidence="7">Pre-mRNA-splicing factor SLU7</fullName>
    </recommendedName>
</protein>